<name>A0AA89BV35_PINIB</name>
<dbReference type="Pfam" id="PF04106">
    <property type="entry name" value="ATG5_UblB"/>
    <property type="match status" value="1"/>
</dbReference>
<feature type="domain" description="Autophagy protein ATG5 UblB" evidence="16">
    <location>
        <begin position="183"/>
        <end position="265"/>
    </location>
</feature>
<comment type="subcellular location">
    <subcellularLocation>
        <location evidence="1">Cytoplasm</location>
    </subcellularLocation>
    <subcellularLocation>
        <location evidence="2 15">Preautophagosomal structure membrane</location>
        <topology evidence="2 15">Peripheral membrane protein</topology>
    </subcellularLocation>
</comment>
<keyword evidence="9" id="KW-0391">Immunity</keyword>
<dbReference type="EMBL" id="VSWD01000007">
    <property type="protein sequence ID" value="KAK3097153.1"/>
    <property type="molecule type" value="Genomic_DNA"/>
</dbReference>
<dbReference type="FunFam" id="1.10.246.190:FF:000001">
    <property type="entry name" value="Autophagy related 5"/>
    <property type="match status" value="1"/>
</dbReference>
<evidence type="ECO:0000256" key="15">
    <source>
        <dbReference type="RuleBase" id="RU361202"/>
    </source>
</evidence>
<dbReference type="GO" id="GO:0006995">
    <property type="term" value="P:cellular response to nitrogen starvation"/>
    <property type="evidence" value="ECO:0007669"/>
    <property type="project" value="TreeGrafter"/>
</dbReference>
<reference evidence="19" key="1">
    <citation type="submission" date="2019-08" db="EMBL/GenBank/DDBJ databases">
        <title>The improved chromosome-level genome for the pearl oyster Pinctada fucata martensii using PacBio sequencing and Hi-C.</title>
        <authorList>
            <person name="Zheng Z."/>
        </authorList>
    </citation>
    <scope>NUCLEOTIDE SEQUENCE</scope>
    <source>
        <strain evidence="19">ZZ-2019</strain>
        <tissue evidence="19">Adductor muscle</tissue>
    </source>
</reference>
<comment type="subunit">
    <text evidence="14">Forms a conjugate with ATG12. Part of the minor complex composed of 4 sets of ATG12-ATG5 and ATG16L1 (400 kDa); this complex interacts with ATG3 leading to disruption of ATG7 interaction and promotion of ATG8-like proteins lipidation. Forms an 800-kDa complex composed of ATG12-ATG5 and ATG16L2. The ATG12-ATG5 conjugate interacts with RAB33A; this interaction is bridged by ATG16L1 and promotes ATG12-ATG5-ATG16L1 complex recruitment to phagophores. Interacts with TECPR1; the interaction is direct and does not take place when ATG16L1 is associated with the ATG5-ATG12 conjugate. Interacts with DHX58/RIG-1, IFIH1/MDA5 and MAVS/IPS-1 in monomeric form as well as in ATG12-ATG5 conjugate form. The interaction with MAVS is further enhanced upon vesicular stomatitis virus (VSV) infection. Interacts with ATG3. Interacts with ATG7 and ATG10. Interacts with FADD. Interacts with Bassoon/BSN; this interaction is important for the regulation of presynaptic autophagy. Interacts with ATG16L2.</text>
</comment>
<dbReference type="GO" id="GO:0000045">
    <property type="term" value="P:autophagosome assembly"/>
    <property type="evidence" value="ECO:0007669"/>
    <property type="project" value="UniProtKB-ARBA"/>
</dbReference>
<dbReference type="GO" id="GO:0002376">
    <property type="term" value="P:immune system process"/>
    <property type="evidence" value="ECO:0007669"/>
    <property type="project" value="UniProtKB-KW"/>
</dbReference>
<keyword evidence="6 15" id="KW-1017">Isopeptide bond</keyword>
<dbReference type="InterPro" id="IPR042526">
    <property type="entry name" value="Atg5_HR"/>
</dbReference>
<evidence type="ECO:0000256" key="10">
    <source>
        <dbReference type="ARBA" id="ARBA00022990"/>
    </source>
</evidence>
<evidence type="ECO:0000256" key="6">
    <source>
        <dbReference type="ARBA" id="ARBA00022499"/>
    </source>
</evidence>
<dbReference type="Pfam" id="PF20638">
    <property type="entry name" value="ATG5_UblA"/>
    <property type="match status" value="1"/>
</dbReference>
<dbReference type="AlphaFoldDB" id="A0AA89BV35"/>
<comment type="similarity">
    <text evidence="3 15">Belongs to the ATG5 family.</text>
</comment>
<evidence type="ECO:0000259" key="16">
    <source>
        <dbReference type="Pfam" id="PF04106"/>
    </source>
</evidence>
<dbReference type="PANTHER" id="PTHR13040:SF2">
    <property type="entry name" value="AUTOPHAGY PROTEIN 5"/>
    <property type="match status" value="1"/>
</dbReference>
<dbReference type="Gene3D" id="3.10.20.90">
    <property type="entry name" value="Phosphatidylinositol 3-kinase Catalytic Subunit, Chain A, domain 1"/>
    <property type="match status" value="1"/>
</dbReference>
<evidence type="ECO:0000256" key="14">
    <source>
        <dbReference type="ARBA" id="ARBA00093583"/>
    </source>
</evidence>
<dbReference type="Pfam" id="PF20637">
    <property type="entry name" value="ATG5_HBR"/>
    <property type="match status" value="1"/>
</dbReference>
<comment type="caution">
    <text evidence="19">The sequence shown here is derived from an EMBL/GenBank/DDBJ whole genome shotgun (WGS) entry which is preliminary data.</text>
</comment>
<evidence type="ECO:0000313" key="19">
    <source>
        <dbReference type="EMBL" id="KAK3097153.1"/>
    </source>
</evidence>
<comment type="function">
    <text evidence="15">Involved in autophagic vesicle formation.</text>
</comment>
<comment type="function">
    <text evidence="13">May play an important role in the apoptotic process, possibly within the modified cytoskeleton. Its expression is a relatively late event in the apoptotic process, occurring downstream of caspase activity. Plays a crucial role in IFN-gamma-induced autophagic cell death by interacting with FADD.</text>
</comment>
<evidence type="ECO:0000256" key="5">
    <source>
        <dbReference type="ARBA" id="ARBA00022490"/>
    </source>
</evidence>
<dbReference type="InterPro" id="IPR048939">
    <property type="entry name" value="ATG5_UblA"/>
</dbReference>
<keyword evidence="11 15" id="KW-0072">Autophagy</keyword>
<keyword evidence="7" id="KW-0053">Apoptosis</keyword>
<dbReference type="Gene3D" id="3.10.20.620">
    <property type="match status" value="1"/>
</dbReference>
<keyword evidence="10" id="KW-0007">Acetylation</keyword>
<dbReference type="Gene3D" id="1.10.246.190">
    <property type="entry name" value="Autophagy protein Apg5, helix rich domain"/>
    <property type="match status" value="1"/>
</dbReference>
<dbReference type="GO" id="GO:0044233">
    <property type="term" value="C:mitochondria-associated endoplasmic reticulum membrane contact site"/>
    <property type="evidence" value="ECO:0007669"/>
    <property type="project" value="TreeGrafter"/>
</dbReference>
<keyword evidence="5" id="KW-0963">Cytoplasm</keyword>
<dbReference type="GO" id="GO:0061908">
    <property type="term" value="C:phagophore"/>
    <property type="evidence" value="ECO:0007669"/>
    <property type="project" value="TreeGrafter"/>
</dbReference>
<dbReference type="InterPro" id="IPR042527">
    <property type="entry name" value="Atg5_UblA_dom_sf"/>
</dbReference>
<comment type="subunit">
    <text evidence="15">Conjugated with ATG12.</text>
</comment>
<dbReference type="GO" id="GO:0034045">
    <property type="term" value="C:phagophore assembly site membrane"/>
    <property type="evidence" value="ECO:0007669"/>
    <property type="project" value="UniProtKB-SubCell"/>
</dbReference>
<evidence type="ECO:0000256" key="4">
    <source>
        <dbReference type="ARBA" id="ARBA00015616"/>
    </source>
</evidence>
<dbReference type="GO" id="GO:0019776">
    <property type="term" value="F:Atg8-family ligase activity"/>
    <property type="evidence" value="ECO:0007669"/>
    <property type="project" value="TreeGrafter"/>
</dbReference>
<evidence type="ECO:0000259" key="18">
    <source>
        <dbReference type="Pfam" id="PF20638"/>
    </source>
</evidence>
<sequence length="274" mass="32347">MAEDREIMRELWDGRVPVTFTLAEEEIDSEQPDPVYLMVPRITYFPLVTEKITKHFTKYISEENQGEVWLEFEGQPLKWHYPVGVLYDLYNSDSSLPWRISVHFQEFPEDELLHCGSKDVVESHFISTIKEADSLKHRGQVINGMQKKDHKQLWNGLIHDRFEQFWSVNKKLMESSGDDMFKYIPFRIYMVDKHYVQSLFRPMTDEGQHYTLKDLLKASVPEFFNSDDIFTMHAVIHGVEPPLHTPILWLSEHFSFPDNFLHICVLSTDSKGYI</sequence>
<dbReference type="InterPro" id="IPR048940">
    <property type="entry name" value="ATG5_HBR"/>
</dbReference>
<evidence type="ECO:0000256" key="8">
    <source>
        <dbReference type="ARBA" id="ARBA00022843"/>
    </source>
</evidence>
<evidence type="ECO:0000256" key="7">
    <source>
        <dbReference type="ARBA" id="ARBA00022703"/>
    </source>
</evidence>
<evidence type="ECO:0000259" key="17">
    <source>
        <dbReference type="Pfam" id="PF20637"/>
    </source>
</evidence>
<evidence type="ECO:0000256" key="1">
    <source>
        <dbReference type="ARBA" id="ARBA00004496"/>
    </source>
</evidence>
<dbReference type="InterPro" id="IPR007239">
    <property type="entry name" value="Atg5"/>
</dbReference>
<dbReference type="FunFam" id="3.10.20.620:FF:000001">
    <property type="entry name" value="Autophagy related 5"/>
    <property type="match status" value="1"/>
</dbReference>
<protein>
    <recommendedName>
        <fullName evidence="4 15">Autophagy protein 5</fullName>
    </recommendedName>
</protein>
<evidence type="ECO:0000256" key="13">
    <source>
        <dbReference type="ARBA" id="ARBA00025421"/>
    </source>
</evidence>
<dbReference type="Proteomes" id="UP001186944">
    <property type="component" value="Unassembled WGS sequence"/>
</dbReference>
<evidence type="ECO:0000256" key="11">
    <source>
        <dbReference type="ARBA" id="ARBA00023006"/>
    </source>
</evidence>
<gene>
    <name evidence="19" type="ORF">FSP39_006880</name>
</gene>
<dbReference type="GO" id="GO:0005776">
    <property type="term" value="C:autophagosome"/>
    <property type="evidence" value="ECO:0007669"/>
    <property type="project" value="TreeGrafter"/>
</dbReference>
<accession>A0AA89BV35</accession>
<dbReference type="GO" id="GO:0006915">
    <property type="term" value="P:apoptotic process"/>
    <property type="evidence" value="ECO:0007669"/>
    <property type="project" value="UniProtKB-KW"/>
</dbReference>
<dbReference type="GO" id="GO:0043069">
    <property type="term" value="P:negative regulation of programmed cell death"/>
    <property type="evidence" value="ECO:0007669"/>
    <property type="project" value="UniProtKB-ARBA"/>
</dbReference>
<evidence type="ECO:0000313" key="20">
    <source>
        <dbReference type="Proteomes" id="UP001186944"/>
    </source>
</evidence>
<keyword evidence="12 15" id="KW-0472">Membrane</keyword>
<evidence type="ECO:0000256" key="12">
    <source>
        <dbReference type="ARBA" id="ARBA00023136"/>
    </source>
</evidence>
<dbReference type="GO" id="GO:0034727">
    <property type="term" value="P:piecemeal microautophagy of the nucleus"/>
    <property type="evidence" value="ECO:0007669"/>
    <property type="project" value="TreeGrafter"/>
</dbReference>
<evidence type="ECO:0000256" key="9">
    <source>
        <dbReference type="ARBA" id="ARBA00022859"/>
    </source>
</evidence>
<evidence type="ECO:0000256" key="2">
    <source>
        <dbReference type="ARBA" id="ARBA00004623"/>
    </source>
</evidence>
<dbReference type="InterPro" id="IPR048318">
    <property type="entry name" value="ATG5_UblB"/>
</dbReference>
<dbReference type="PANTHER" id="PTHR13040">
    <property type="entry name" value="AUTOPHAGY PROTEIN 5"/>
    <property type="match status" value="1"/>
</dbReference>
<feature type="domain" description="Autophagy protein ATG5 UblA" evidence="18">
    <location>
        <begin position="11"/>
        <end position="104"/>
    </location>
</feature>
<dbReference type="GO" id="GO:0000422">
    <property type="term" value="P:autophagy of mitochondrion"/>
    <property type="evidence" value="ECO:0007669"/>
    <property type="project" value="TreeGrafter"/>
</dbReference>
<organism evidence="19 20">
    <name type="scientific">Pinctada imbricata</name>
    <name type="common">Atlantic pearl-oyster</name>
    <name type="synonym">Pinctada martensii</name>
    <dbReference type="NCBI Taxonomy" id="66713"/>
    <lineage>
        <taxon>Eukaryota</taxon>
        <taxon>Metazoa</taxon>
        <taxon>Spiralia</taxon>
        <taxon>Lophotrochozoa</taxon>
        <taxon>Mollusca</taxon>
        <taxon>Bivalvia</taxon>
        <taxon>Autobranchia</taxon>
        <taxon>Pteriomorphia</taxon>
        <taxon>Pterioida</taxon>
        <taxon>Pterioidea</taxon>
        <taxon>Pteriidae</taxon>
        <taxon>Pinctada</taxon>
    </lineage>
</organism>
<keyword evidence="20" id="KW-1185">Reference proteome</keyword>
<dbReference type="FunFam" id="3.10.20.90:FF:000100">
    <property type="entry name" value="Autophagy related 5"/>
    <property type="match status" value="1"/>
</dbReference>
<feature type="domain" description="Autophagy protein ATG5 alpha-helical bundle region" evidence="17">
    <location>
        <begin position="119"/>
        <end position="174"/>
    </location>
</feature>
<dbReference type="GO" id="GO:0034274">
    <property type="term" value="C:Atg12-Atg5-Atg16 complex"/>
    <property type="evidence" value="ECO:0007669"/>
    <property type="project" value="TreeGrafter"/>
</dbReference>
<evidence type="ECO:0000256" key="3">
    <source>
        <dbReference type="ARBA" id="ARBA00006910"/>
    </source>
</evidence>
<proteinExistence type="inferred from homology"/>
<keyword evidence="8 15" id="KW-0832">Ubl conjugation</keyword>